<name>A0A9W9IWT1_9EURO</name>
<accession>A0A9W9IWT1</accession>
<evidence type="ECO:0000259" key="3">
    <source>
        <dbReference type="Pfam" id="PF24320"/>
    </source>
</evidence>
<dbReference type="AlphaFoldDB" id="A0A9W9IWT1"/>
<sequence length="353" mass="38068">MLIIVLIVLFALYTPTHAHSWVEQLTVIAPNGTFVGTPGYARGNYLRTTPGFNDNTMNYLIPPPSRKGKPDSNSANRQNSDGSPRLKASAGAAIALRYLENGHVTKPDPSLRKPENRGTVYVYGTTEPKTGEKILDIHGAWTHDGTGGDGRGVLLSVQDFDDGRCYEANDSPISQNRQAKYPHTATLPMGSNLWCQQDIQLPSDAPNGKPYTLYWVWDWPTAAGVDPVKDPAKAQIYTTCMDVDVVNAVSKQAMKIDYESDQDLNNAAIPSQFNALGRPVSSQPTTFTTSSAATVVPISSEPTTSTTSSATTGVKPTTLTVIDWVISTSTQFPALKIAEQTGRTTVSISPIPP</sequence>
<evidence type="ECO:0000313" key="4">
    <source>
        <dbReference type="EMBL" id="KAJ5184956.1"/>
    </source>
</evidence>
<feature type="region of interest" description="Disordered" evidence="1">
    <location>
        <begin position="55"/>
        <end position="86"/>
    </location>
</feature>
<gene>
    <name evidence="4" type="ORF">N7472_009796</name>
</gene>
<dbReference type="EMBL" id="JAPQKP010000006">
    <property type="protein sequence ID" value="KAJ5184956.1"/>
    <property type="molecule type" value="Genomic_DNA"/>
</dbReference>
<organism evidence="4 5">
    <name type="scientific">Penicillium cf. griseofulvum</name>
    <dbReference type="NCBI Taxonomy" id="2972120"/>
    <lineage>
        <taxon>Eukaryota</taxon>
        <taxon>Fungi</taxon>
        <taxon>Dikarya</taxon>
        <taxon>Ascomycota</taxon>
        <taxon>Pezizomycotina</taxon>
        <taxon>Eurotiomycetes</taxon>
        <taxon>Eurotiomycetidae</taxon>
        <taxon>Eurotiales</taxon>
        <taxon>Aspergillaceae</taxon>
        <taxon>Penicillium</taxon>
    </lineage>
</organism>
<proteinExistence type="predicted"/>
<evidence type="ECO:0000256" key="1">
    <source>
        <dbReference type="SAM" id="MobiDB-lite"/>
    </source>
</evidence>
<feature type="chain" id="PRO_5040734599" description="DUF7492 domain-containing protein" evidence="2">
    <location>
        <begin position="19"/>
        <end position="353"/>
    </location>
</feature>
<keyword evidence="5" id="KW-1185">Reference proteome</keyword>
<evidence type="ECO:0000256" key="2">
    <source>
        <dbReference type="SAM" id="SignalP"/>
    </source>
</evidence>
<reference evidence="4" key="2">
    <citation type="journal article" date="2023" name="IMA Fungus">
        <title>Comparative genomic study of the Penicillium genus elucidates a diverse pangenome and 15 lateral gene transfer events.</title>
        <authorList>
            <person name="Petersen C."/>
            <person name="Sorensen T."/>
            <person name="Nielsen M.R."/>
            <person name="Sondergaard T.E."/>
            <person name="Sorensen J.L."/>
            <person name="Fitzpatrick D.A."/>
            <person name="Frisvad J.C."/>
            <person name="Nielsen K.L."/>
        </authorList>
    </citation>
    <scope>NUCLEOTIDE SEQUENCE</scope>
    <source>
        <strain evidence="4">IBT 16849</strain>
    </source>
</reference>
<comment type="caution">
    <text evidence="4">The sequence shown here is derived from an EMBL/GenBank/DDBJ whole genome shotgun (WGS) entry which is preliminary data.</text>
</comment>
<feature type="signal peptide" evidence="2">
    <location>
        <begin position="1"/>
        <end position="18"/>
    </location>
</feature>
<reference evidence="4" key="1">
    <citation type="submission" date="2022-11" db="EMBL/GenBank/DDBJ databases">
        <authorList>
            <person name="Petersen C."/>
        </authorList>
    </citation>
    <scope>NUCLEOTIDE SEQUENCE</scope>
    <source>
        <strain evidence="4">IBT 16849</strain>
    </source>
</reference>
<dbReference type="Pfam" id="PF24320">
    <property type="entry name" value="DUF7492"/>
    <property type="match status" value="1"/>
</dbReference>
<evidence type="ECO:0000313" key="5">
    <source>
        <dbReference type="Proteomes" id="UP001150879"/>
    </source>
</evidence>
<feature type="domain" description="DUF7492" evidence="3">
    <location>
        <begin position="17"/>
        <end position="269"/>
    </location>
</feature>
<dbReference type="Proteomes" id="UP001150879">
    <property type="component" value="Unassembled WGS sequence"/>
</dbReference>
<keyword evidence="2" id="KW-0732">Signal</keyword>
<protein>
    <recommendedName>
        <fullName evidence="3">DUF7492 domain-containing protein</fullName>
    </recommendedName>
</protein>
<dbReference type="InterPro" id="IPR055915">
    <property type="entry name" value="DUF7492"/>
</dbReference>
<feature type="compositionally biased region" description="Polar residues" evidence="1">
    <location>
        <begin position="71"/>
        <end position="82"/>
    </location>
</feature>